<dbReference type="FunFam" id="3.20.20.450:FF:000001">
    <property type="entry name" value="Cyclic di-GMP phosphodiesterase yahA"/>
    <property type="match status" value="1"/>
</dbReference>
<dbReference type="EMBL" id="JACEFG010000001">
    <property type="protein sequence ID" value="MBA2174378.1"/>
    <property type="molecule type" value="Genomic_DNA"/>
</dbReference>
<evidence type="ECO:0000259" key="2">
    <source>
        <dbReference type="PROSITE" id="PS50883"/>
    </source>
</evidence>
<dbReference type="Gene3D" id="3.30.70.270">
    <property type="match status" value="1"/>
</dbReference>
<feature type="domain" description="PAS" evidence="1">
    <location>
        <begin position="126"/>
        <end position="180"/>
    </location>
</feature>
<dbReference type="SMART" id="SM00052">
    <property type="entry name" value="EAL"/>
    <property type="match status" value="1"/>
</dbReference>
<dbReference type="InterPro" id="IPR035965">
    <property type="entry name" value="PAS-like_dom_sf"/>
</dbReference>
<evidence type="ECO:0000259" key="1">
    <source>
        <dbReference type="PROSITE" id="PS50112"/>
    </source>
</evidence>
<dbReference type="InterPro" id="IPR035919">
    <property type="entry name" value="EAL_sf"/>
</dbReference>
<organism evidence="4 5">
    <name type="scientific">Halobacillus locisalis</name>
    <dbReference type="NCBI Taxonomy" id="220753"/>
    <lineage>
        <taxon>Bacteria</taxon>
        <taxon>Bacillati</taxon>
        <taxon>Bacillota</taxon>
        <taxon>Bacilli</taxon>
        <taxon>Bacillales</taxon>
        <taxon>Bacillaceae</taxon>
        <taxon>Halobacillus</taxon>
    </lineage>
</organism>
<dbReference type="InterPro" id="IPR043128">
    <property type="entry name" value="Rev_trsase/Diguanyl_cyclase"/>
</dbReference>
<dbReference type="CDD" id="cd01949">
    <property type="entry name" value="GGDEF"/>
    <property type="match status" value="1"/>
</dbReference>
<keyword evidence="5" id="KW-1185">Reference proteome</keyword>
<dbReference type="InterPro" id="IPR001633">
    <property type="entry name" value="EAL_dom"/>
</dbReference>
<dbReference type="Pfam" id="PF13426">
    <property type="entry name" value="PAS_9"/>
    <property type="match status" value="2"/>
</dbReference>
<feature type="domain" description="EAL" evidence="2">
    <location>
        <begin position="402"/>
        <end position="654"/>
    </location>
</feature>
<dbReference type="InterPro" id="IPR000014">
    <property type="entry name" value="PAS"/>
</dbReference>
<dbReference type="RefSeq" id="WP_181471378.1">
    <property type="nucleotide sequence ID" value="NZ_JACEFG010000001.1"/>
</dbReference>
<feature type="domain" description="GGDEF" evidence="3">
    <location>
        <begin position="260"/>
        <end position="393"/>
    </location>
</feature>
<dbReference type="SMART" id="SM00267">
    <property type="entry name" value="GGDEF"/>
    <property type="match status" value="1"/>
</dbReference>
<dbReference type="CDD" id="cd00130">
    <property type="entry name" value="PAS"/>
    <property type="match status" value="1"/>
</dbReference>
<dbReference type="PANTHER" id="PTHR44757:SF2">
    <property type="entry name" value="BIOFILM ARCHITECTURE MAINTENANCE PROTEIN MBAA"/>
    <property type="match status" value="1"/>
</dbReference>
<dbReference type="Pfam" id="PF00990">
    <property type="entry name" value="GGDEF"/>
    <property type="match status" value="1"/>
</dbReference>
<evidence type="ECO:0000313" key="5">
    <source>
        <dbReference type="Proteomes" id="UP000571017"/>
    </source>
</evidence>
<dbReference type="InterPro" id="IPR029787">
    <property type="entry name" value="Nucleotide_cyclase"/>
</dbReference>
<name>A0A838CR77_9BACI</name>
<protein>
    <submittedName>
        <fullName evidence="4">EAL domain-containing protein</fullName>
    </submittedName>
</protein>
<dbReference type="Gene3D" id="3.30.450.20">
    <property type="entry name" value="PAS domain"/>
    <property type="match status" value="1"/>
</dbReference>
<gene>
    <name evidence="4" type="ORF">H0266_05600</name>
</gene>
<dbReference type="PANTHER" id="PTHR44757">
    <property type="entry name" value="DIGUANYLATE CYCLASE DGCP"/>
    <property type="match status" value="1"/>
</dbReference>
<dbReference type="NCBIfam" id="TIGR00229">
    <property type="entry name" value="sensory_box"/>
    <property type="match status" value="1"/>
</dbReference>
<dbReference type="CDD" id="cd01948">
    <property type="entry name" value="EAL"/>
    <property type="match status" value="1"/>
</dbReference>
<dbReference type="SUPFAM" id="SSF55785">
    <property type="entry name" value="PYP-like sensor domain (PAS domain)"/>
    <property type="match status" value="1"/>
</dbReference>
<evidence type="ECO:0000259" key="3">
    <source>
        <dbReference type="PROSITE" id="PS50887"/>
    </source>
</evidence>
<dbReference type="SUPFAM" id="SSF55073">
    <property type="entry name" value="Nucleotide cyclase"/>
    <property type="match status" value="1"/>
</dbReference>
<evidence type="ECO:0000313" key="4">
    <source>
        <dbReference type="EMBL" id="MBA2174378.1"/>
    </source>
</evidence>
<dbReference type="Gene3D" id="3.20.20.450">
    <property type="entry name" value="EAL domain"/>
    <property type="match status" value="1"/>
</dbReference>
<dbReference type="InterPro" id="IPR052155">
    <property type="entry name" value="Biofilm_reg_signaling"/>
</dbReference>
<dbReference type="SUPFAM" id="SSF141868">
    <property type="entry name" value="EAL domain-like"/>
    <property type="match status" value="1"/>
</dbReference>
<dbReference type="Pfam" id="PF00563">
    <property type="entry name" value="EAL"/>
    <property type="match status" value="1"/>
</dbReference>
<dbReference type="PROSITE" id="PS50112">
    <property type="entry name" value="PAS"/>
    <property type="match status" value="1"/>
</dbReference>
<dbReference type="PROSITE" id="PS50883">
    <property type="entry name" value="EAL"/>
    <property type="match status" value="1"/>
</dbReference>
<dbReference type="AlphaFoldDB" id="A0A838CR77"/>
<accession>A0A838CR77</accession>
<dbReference type="PROSITE" id="PS50887">
    <property type="entry name" value="GGDEF"/>
    <property type="match status" value="1"/>
</dbReference>
<dbReference type="InterPro" id="IPR000160">
    <property type="entry name" value="GGDEF_dom"/>
</dbReference>
<comment type="caution">
    <text evidence="4">The sequence shown here is derived from an EMBL/GenBank/DDBJ whole genome shotgun (WGS) entry which is preliminary data.</text>
</comment>
<dbReference type="Proteomes" id="UP000571017">
    <property type="component" value="Unassembled WGS sequence"/>
</dbReference>
<reference evidence="4 5" key="1">
    <citation type="journal article" date="2004" name="Extremophiles">
        <title>Halobacillus locisalis sp. nov., a halophilic bacterium isolated from a marine solar saltern of the Yellow Sea in Korea.</title>
        <authorList>
            <person name="Yoon J.H."/>
            <person name="Kang K.H."/>
            <person name="Oh T.K."/>
            <person name="Park Y.H."/>
        </authorList>
    </citation>
    <scope>NUCLEOTIDE SEQUENCE [LARGE SCALE GENOMIC DNA]</scope>
    <source>
        <strain evidence="4 5">KCTC 3788</strain>
    </source>
</reference>
<proteinExistence type="predicted"/>
<dbReference type="NCBIfam" id="TIGR00254">
    <property type="entry name" value="GGDEF"/>
    <property type="match status" value="1"/>
</dbReference>
<sequence>MSHANYRELPIHEWLFKHFRDPLVFINHDEQVIRENEPAIHMLGKMEGESIHEYIQFDLLKDQKESHLLMKLKMGTERSFRVRSIKMGNREDFLYALIFQPVSLAEQKGEIEKVEKDWMAVRSEGMVMHEEGRIIDCDKTFARMFGYEPCELIDRDVFQLTSVENRSKLLDMLQNEYDPPFPLKGVKKDGSTIFLEIMAHPRAHDQLLRVAVVKDVTERVHNEKKIEFMSYYDEVTDLPNRMYFNEMLNEAIHQAKMTGEKLAVHFIDIDYFKQINDTLGYSFGDLLLKACASRLKHTNDANTFVARMGGDEFLVLQRNVASKTEAEEQAQVMIDTFKQPVSIEGYDLFTTISVGISLFPSHGTTADDLIKQADSAMYTVKESQRNKYMSYDSSMTEKFEAMLSVETELRKAIKQEQLEVHYQPQKSIMTGKVVGMEALIRWQHPTKGFIPPSSFIPIAEKTGQIVEIGEWVMRKACFQNKQWQKDGYEPVIVGVNLSALQFHQKDIVQRVRKILDETGLDPSYLELEITESMAMTNEEYIIKTLNDLRQLGVHVSIDDFGTGYSSLKYLSRFPVSKLKIDKAFINENQKQNQAIVKSIIHMSHSLNLKVIAEGVETVEQLNFLRKEQCDEIQGYYYSRPLPPEQLSDMFSRPYVH</sequence>